<protein>
    <recommendedName>
        <fullName evidence="6">Serpentine receptor class gamma</fullName>
    </recommendedName>
</protein>
<evidence type="ECO:0000256" key="3">
    <source>
        <dbReference type="ARBA" id="ARBA00022692"/>
    </source>
</evidence>
<comment type="caution">
    <text evidence="7">The sequence shown here is derived from an EMBL/GenBank/DDBJ whole genome shotgun (WGS) entry which is preliminary data.</text>
</comment>
<name>A0A9P1IER8_9PELO</name>
<feature type="transmembrane region" description="Helical" evidence="6">
    <location>
        <begin position="265"/>
        <end position="286"/>
    </location>
</feature>
<feature type="transmembrane region" description="Helical" evidence="6">
    <location>
        <begin position="121"/>
        <end position="140"/>
    </location>
</feature>
<dbReference type="GO" id="GO:0004888">
    <property type="term" value="F:transmembrane signaling receptor activity"/>
    <property type="evidence" value="ECO:0007669"/>
    <property type="project" value="InterPro"/>
</dbReference>
<evidence type="ECO:0000313" key="8">
    <source>
        <dbReference type="Proteomes" id="UP001152747"/>
    </source>
</evidence>
<evidence type="ECO:0000256" key="6">
    <source>
        <dbReference type="RuleBase" id="RU280813"/>
    </source>
</evidence>
<evidence type="ECO:0000256" key="1">
    <source>
        <dbReference type="ARBA" id="ARBA00004141"/>
    </source>
</evidence>
<evidence type="ECO:0000256" key="2">
    <source>
        <dbReference type="ARBA" id="ARBA00005692"/>
    </source>
</evidence>
<gene>
    <name evidence="7" type="ORF">CAMP_LOCUS7014</name>
</gene>
<organism evidence="7 8">
    <name type="scientific">Caenorhabditis angaria</name>
    <dbReference type="NCBI Taxonomy" id="860376"/>
    <lineage>
        <taxon>Eukaryota</taxon>
        <taxon>Metazoa</taxon>
        <taxon>Ecdysozoa</taxon>
        <taxon>Nematoda</taxon>
        <taxon>Chromadorea</taxon>
        <taxon>Rhabditida</taxon>
        <taxon>Rhabditina</taxon>
        <taxon>Rhabditomorpha</taxon>
        <taxon>Rhabditoidea</taxon>
        <taxon>Rhabditidae</taxon>
        <taxon>Peloderinae</taxon>
        <taxon>Caenorhabditis</taxon>
    </lineage>
</organism>
<feature type="transmembrane region" description="Helical" evidence="6">
    <location>
        <begin position="55"/>
        <end position="77"/>
    </location>
</feature>
<keyword evidence="4 6" id="KW-1133">Transmembrane helix</keyword>
<dbReference type="GO" id="GO:0007606">
    <property type="term" value="P:sensory perception of chemical stimulus"/>
    <property type="evidence" value="ECO:0007669"/>
    <property type="project" value="UniProtKB-UniRule"/>
</dbReference>
<feature type="transmembrane region" description="Helical" evidence="6">
    <location>
        <begin position="22"/>
        <end position="43"/>
    </location>
</feature>
<comment type="subcellular location">
    <subcellularLocation>
        <location evidence="1">Membrane</location>
        <topology evidence="1">Multi-pass membrane protein</topology>
    </subcellularLocation>
</comment>
<keyword evidence="5 6" id="KW-0472">Membrane</keyword>
<comment type="similarity">
    <text evidence="2 6">Belongs to the nematode receptor-like protein srg family.</text>
</comment>
<evidence type="ECO:0000313" key="7">
    <source>
        <dbReference type="EMBL" id="CAI5444377.1"/>
    </source>
</evidence>
<dbReference type="PANTHER" id="PTHR31627">
    <property type="entry name" value="SERPENTINE RECEPTOR CLASS GAMMA-RELATED"/>
    <property type="match status" value="1"/>
</dbReference>
<reference evidence="7" key="1">
    <citation type="submission" date="2022-11" db="EMBL/GenBank/DDBJ databases">
        <authorList>
            <person name="Kikuchi T."/>
        </authorList>
    </citation>
    <scope>NUCLEOTIDE SEQUENCE</scope>
    <source>
        <strain evidence="7">PS1010</strain>
    </source>
</reference>
<dbReference type="PANTHER" id="PTHR31627:SF43">
    <property type="entry name" value="SERPENTINE RECEPTOR CLASS GAMMA-15"/>
    <property type="match status" value="1"/>
</dbReference>
<dbReference type="Pfam" id="PF02118">
    <property type="entry name" value="Srg"/>
    <property type="match status" value="1"/>
</dbReference>
<sequence>MSENSTFECNLGFDTALEITKYIFQLIYLVPGTIFIAYMLYVLTVKQWKFYADNFYIRIFIFELITSLFLIIQDIFFGRLTMYIPPLCPILGPYFKQNPSLLKFQMVSLNYVRASKSVTQIFLTLNRMTCVIFPITHLAYWSKYINLVIILNIFLPFGAIWILIISDVYPNPTYGGFSSIYKRAIDWASLSRFQSLYLVISMFFTIIFTILTFYGLRKLENRVKNTEKTLCIVTFFITFGFIFVACFQFVWVFCYTCGVTYPSIYMFQFLTYDFLNVGTPIVMVTINNQLRAHMFHWLKMAGNVRITPVSAIPSKFLPTPILS</sequence>
<evidence type="ECO:0000256" key="5">
    <source>
        <dbReference type="ARBA" id="ARBA00023136"/>
    </source>
</evidence>
<dbReference type="PRINTS" id="PR00698">
    <property type="entry name" value="TMPROTEINSRG"/>
</dbReference>
<accession>A0A9P1IER8</accession>
<dbReference type="InterPro" id="IPR051119">
    <property type="entry name" value="Nematode_SR-like"/>
</dbReference>
<feature type="transmembrane region" description="Helical" evidence="6">
    <location>
        <begin position="196"/>
        <end position="217"/>
    </location>
</feature>
<dbReference type="GO" id="GO:0016020">
    <property type="term" value="C:membrane"/>
    <property type="evidence" value="ECO:0007669"/>
    <property type="project" value="UniProtKB-SubCell"/>
</dbReference>
<keyword evidence="3 6" id="KW-0812">Transmembrane</keyword>
<proteinExistence type="inferred from homology"/>
<dbReference type="AlphaFoldDB" id="A0A9P1IER8"/>
<dbReference type="EMBL" id="CANHGI010000003">
    <property type="protein sequence ID" value="CAI5444377.1"/>
    <property type="molecule type" value="Genomic_DNA"/>
</dbReference>
<keyword evidence="8" id="KW-1185">Reference proteome</keyword>
<feature type="transmembrane region" description="Helical" evidence="6">
    <location>
        <begin position="147"/>
        <end position="169"/>
    </location>
</feature>
<dbReference type="Proteomes" id="UP001152747">
    <property type="component" value="Unassembled WGS sequence"/>
</dbReference>
<dbReference type="InterPro" id="IPR000609">
    <property type="entry name" value="7TM_GPCR_serpentine_rcpt_Srg"/>
</dbReference>
<feature type="transmembrane region" description="Helical" evidence="6">
    <location>
        <begin position="229"/>
        <end position="253"/>
    </location>
</feature>
<evidence type="ECO:0000256" key="4">
    <source>
        <dbReference type="ARBA" id="ARBA00022989"/>
    </source>
</evidence>